<evidence type="ECO:0000256" key="2">
    <source>
        <dbReference type="ARBA" id="ARBA00022448"/>
    </source>
</evidence>
<dbReference type="InterPro" id="IPR017871">
    <property type="entry name" value="ABC_transporter-like_CS"/>
</dbReference>
<dbReference type="SMART" id="SM00382">
    <property type="entry name" value="AAA"/>
    <property type="match status" value="1"/>
</dbReference>
<feature type="domain" description="ABC transmembrane type-1" evidence="11">
    <location>
        <begin position="16"/>
        <end position="314"/>
    </location>
</feature>
<keyword evidence="5" id="KW-0547">Nucleotide-binding</keyword>
<feature type="transmembrane region" description="Helical" evidence="9">
    <location>
        <begin position="251"/>
        <end position="273"/>
    </location>
</feature>
<feature type="domain" description="ABC transporter" evidence="10">
    <location>
        <begin position="348"/>
        <end position="583"/>
    </location>
</feature>
<dbReference type="STRING" id="29367.CLPUN_00760"/>
<dbReference type="Gene3D" id="3.40.50.300">
    <property type="entry name" value="P-loop containing nucleotide triphosphate hydrolases"/>
    <property type="match status" value="1"/>
</dbReference>
<dbReference type="Pfam" id="PF00005">
    <property type="entry name" value="ABC_tran"/>
    <property type="match status" value="1"/>
</dbReference>
<comment type="subcellular location">
    <subcellularLocation>
        <location evidence="1">Cell membrane</location>
        <topology evidence="1">Multi-pass membrane protein</topology>
    </subcellularLocation>
</comment>
<dbReference type="GO" id="GO:0016887">
    <property type="term" value="F:ATP hydrolysis activity"/>
    <property type="evidence" value="ECO:0007669"/>
    <property type="project" value="InterPro"/>
</dbReference>
<dbReference type="SUPFAM" id="SSF52540">
    <property type="entry name" value="P-loop containing nucleoside triphosphate hydrolases"/>
    <property type="match status" value="1"/>
</dbReference>
<feature type="transmembrane region" description="Helical" evidence="9">
    <location>
        <begin position="285"/>
        <end position="312"/>
    </location>
</feature>
<dbReference type="GO" id="GO:0005886">
    <property type="term" value="C:plasma membrane"/>
    <property type="evidence" value="ECO:0007669"/>
    <property type="project" value="UniProtKB-SubCell"/>
</dbReference>
<keyword evidence="7 9" id="KW-1133">Transmembrane helix</keyword>
<dbReference type="SUPFAM" id="SSF90123">
    <property type="entry name" value="ABC transporter transmembrane region"/>
    <property type="match status" value="1"/>
</dbReference>
<evidence type="ECO:0000256" key="8">
    <source>
        <dbReference type="ARBA" id="ARBA00023136"/>
    </source>
</evidence>
<dbReference type="InterPro" id="IPR003439">
    <property type="entry name" value="ABC_transporter-like_ATP-bd"/>
</dbReference>
<dbReference type="OrthoDB" id="9762778at2"/>
<dbReference type="InterPro" id="IPR027417">
    <property type="entry name" value="P-loop_NTPase"/>
</dbReference>
<dbReference type="AlphaFoldDB" id="A0A1S8TXX2"/>
<sequence length="591" mass="65006">MFKLFRYLKEYSLQIVVIVLLIFTQVLANLYLPTLMSDIINKGIVQKDIVQTISFLGFSGSYQGVDYILRTGGIMLLISAGGAICSIISTFLSSRTAVGFGRIIRNKLFTKVEGFSLHEFDKIGTATLITRTTNDVTQIQSVTVMIFSIMLFAPLTGLGGIFMALREDAPLTWIFAIIIPFLGIIIGLTLKSAMPLFKLMQIKIDKLNLVLREGLTGIRVIRAFNRIDTEKIRFDDANTDLMDNAIKVNKIMAFLMPIMMLIMNITTVAIIWFGGIRIDEGKMQIGSLIAFIQYGMQILFGFLMLSMVFIMIPRAQASAIRINEVLDMDSEILDPQNTIVADKESGYVEFKDVSFSYPGADQPAINNITFSARPGEITAIIGGTGSGKSTLINLIPRFYDTTSGSVLVDGVDVKEMSQESLRSKIGFVPQKTVLFSGTIADNIKYGKDNATIEEVQHAANVAQAADFINGMTDGYEHIIAQGGTNVSGGQKQRLSIARALVRKPEIYIFDDSFSALDFKTDAKLRAALKNETSKATVLIIAQRVATVMDADRIIVLDDGCIAGMGTHKELLTSCKVYHEIVSSQLSEEELA</sequence>
<dbReference type="RefSeq" id="WP_077845409.1">
    <property type="nucleotide sequence ID" value="NZ_LZZM01000005.1"/>
</dbReference>
<evidence type="ECO:0000256" key="1">
    <source>
        <dbReference type="ARBA" id="ARBA00004651"/>
    </source>
</evidence>
<keyword evidence="4 9" id="KW-0812">Transmembrane</keyword>
<dbReference type="Pfam" id="PF00664">
    <property type="entry name" value="ABC_membrane"/>
    <property type="match status" value="1"/>
</dbReference>
<evidence type="ECO:0000256" key="5">
    <source>
        <dbReference type="ARBA" id="ARBA00022741"/>
    </source>
</evidence>
<evidence type="ECO:0000256" key="3">
    <source>
        <dbReference type="ARBA" id="ARBA00022475"/>
    </source>
</evidence>
<keyword evidence="6 12" id="KW-0067">ATP-binding</keyword>
<dbReference type="InterPro" id="IPR036640">
    <property type="entry name" value="ABC1_TM_sf"/>
</dbReference>
<dbReference type="Proteomes" id="UP000190890">
    <property type="component" value="Unassembled WGS sequence"/>
</dbReference>
<dbReference type="Gene3D" id="1.20.1560.10">
    <property type="entry name" value="ABC transporter type 1, transmembrane domain"/>
    <property type="match status" value="1"/>
</dbReference>
<dbReference type="PROSITE" id="PS00211">
    <property type="entry name" value="ABC_TRANSPORTER_1"/>
    <property type="match status" value="1"/>
</dbReference>
<organism evidence="12 13">
    <name type="scientific">Clostridium puniceum</name>
    <dbReference type="NCBI Taxonomy" id="29367"/>
    <lineage>
        <taxon>Bacteria</taxon>
        <taxon>Bacillati</taxon>
        <taxon>Bacillota</taxon>
        <taxon>Clostridia</taxon>
        <taxon>Eubacteriales</taxon>
        <taxon>Clostridiaceae</taxon>
        <taxon>Clostridium</taxon>
    </lineage>
</organism>
<evidence type="ECO:0000256" key="9">
    <source>
        <dbReference type="SAM" id="Phobius"/>
    </source>
</evidence>
<evidence type="ECO:0000313" key="13">
    <source>
        <dbReference type="Proteomes" id="UP000190890"/>
    </source>
</evidence>
<gene>
    <name evidence="12" type="ORF">CLPUN_00760</name>
</gene>
<evidence type="ECO:0000256" key="4">
    <source>
        <dbReference type="ARBA" id="ARBA00022692"/>
    </source>
</evidence>
<keyword evidence="8 9" id="KW-0472">Membrane</keyword>
<feature type="transmembrane region" description="Helical" evidence="9">
    <location>
        <begin position="144"/>
        <end position="165"/>
    </location>
</feature>
<dbReference type="PROSITE" id="PS50893">
    <property type="entry name" value="ABC_TRANSPORTER_2"/>
    <property type="match status" value="1"/>
</dbReference>
<dbReference type="GO" id="GO:0015421">
    <property type="term" value="F:ABC-type oligopeptide transporter activity"/>
    <property type="evidence" value="ECO:0007669"/>
    <property type="project" value="TreeGrafter"/>
</dbReference>
<proteinExistence type="predicted"/>
<keyword evidence="13" id="KW-1185">Reference proteome</keyword>
<dbReference type="PANTHER" id="PTHR43394">
    <property type="entry name" value="ATP-DEPENDENT PERMEASE MDL1, MITOCHONDRIAL"/>
    <property type="match status" value="1"/>
</dbReference>
<accession>A0A1S8TXX2</accession>
<evidence type="ECO:0000259" key="10">
    <source>
        <dbReference type="PROSITE" id="PS50893"/>
    </source>
</evidence>
<feature type="transmembrane region" description="Helical" evidence="9">
    <location>
        <begin position="171"/>
        <end position="190"/>
    </location>
</feature>
<evidence type="ECO:0000259" key="11">
    <source>
        <dbReference type="PROSITE" id="PS50929"/>
    </source>
</evidence>
<dbReference type="GO" id="GO:0005524">
    <property type="term" value="F:ATP binding"/>
    <property type="evidence" value="ECO:0007669"/>
    <property type="project" value="UniProtKB-KW"/>
</dbReference>
<dbReference type="PROSITE" id="PS50929">
    <property type="entry name" value="ABC_TM1F"/>
    <property type="match status" value="1"/>
</dbReference>
<comment type="caution">
    <text evidence="12">The sequence shown here is derived from an EMBL/GenBank/DDBJ whole genome shotgun (WGS) entry which is preliminary data.</text>
</comment>
<dbReference type="FunFam" id="3.40.50.300:FF:000854">
    <property type="entry name" value="Multidrug ABC transporter ATP-binding protein"/>
    <property type="match status" value="1"/>
</dbReference>
<evidence type="ECO:0000313" key="12">
    <source>
        <dbReference type="EMBL" id="OOM82564.1"/>
    </source>
</evidence>
<dbReference type="PANTHER" id="PTHR43394:SF1">
    <property type="entry name" value="ATP-BINDING CASSETTE SUB-FAMILY B MEMBER 10, MITOCHONDRIAL"/>
    <property type="match status" value="1"/>
</dbReference>
<protein>
    <submittedName>
        <fullName evidence="12">Putative ABC transporter ATP-binding protein</fullName>
    </submittedName>
</protein>
<dbReference type="InterPro" id="IPR011527">
    <property type="entry name" value="ABC1_TM_dom"/>
</dbReference>
<feature type="transmembrane region" description="Helical" evidence="9">
    <location>
        <begin position="67"/>
        <end position="92"/>
    </location>
</feature>
<keyword evidence="3" id="KW-1003">Cell membrane</keyword>
<feature type="transmembrane region" description="Helical" evidence="9">
    <location>
        <begin position="12"/>
        <end position="32"/>
    </location>
</feature>
<name>A0A1S8TXX2_9CLOT</name>
<keyword evidence="2" id="KW-0813">Transport</keyword>
<reference evidence="12 13" key="1">
    <citation type="submission" date="2016-05" db="EMBL/GenBank/DDBJ databases">
        <title>Microbial solvent formation.</title>
        <authorList>
            <person name="Poehlein A."/>
            <person name="Montoya Solano J.D."/>
            <person name="Flitsch S."/>
            <person name="Krabben P."/>
            <person name="Duerre P."/>
            <person name="Daniel R."/>
        </authorList>
    </citation>
    <scope>NUCLEOTIDE SEQUENCE [LARGE SCALE GENOMIC DNA]</scope>
    <source>
        <strain evidence="12 13">DSM 2619</strain>
    </source>
</reference>
<dbReference type="CDD" id="cd18548">
    <property type="entry name" value="ABC_6TM_Tm287_like"/>
    <property type="match status" value="1"/>
</dbReference>
<evidence type="ECO:0000256" key="6">
    <source>
        <dbReference type="ARBA" id="ARBA00022840"/>
    </source>
</evidence>
<dbReference type="EMBL" id="LZZM01000005">
    <property type="protein sequence ID" value="OOM82564.1"/>
    <property type="molecule type" value="Genomic_DNA"/>
</dbReference>
<dbReference type="InterPro" id="IPR039421">
    <property type="entry name" value="Type_1_exporter"/>
</dbReference>
<dbReference type="InterPro" id="IPR003593">
    <property type="entry name" value="AAA+_ATPase"/>
</dbReference>
<evidence type="ECO:0000256" key="7">
    <source>
        <dbReference type="ARBA" id="ARBA00022989"/>
    </source>
</evidence>